<evidence type="ECO:0000313" key="7">
    <source>
        <dbReference type="Proteomes" id="UP000652354"/>
    </source>
</evidence>
<evidence type="ECO:0000256" key="3">
    <source>
        <dbReference type="ARBA" id="ARBA00023012"/>
    </source>
</evidence>
<dbReference type="InterPro" id="IPR036890">
    <property type="entry name" value="HATPase_C_sf"/>
</dbReference>
<keyword evidence="2" id="KW-0418">Kinase</keyword>
<keyword evidence="7" id="KW-1185">Reference proteome</keyword>
<keyword evidence="4" id="KW-0472">Membrane</keyword>
<dbReference type="AlphaFoldDB" id="A0A919Q0E7"/>
<accession>A0A919Q0E7</accession>
<evidence type="ECO:0000256" key="4">
    <source>
        <dbReference type="SAM" id="Phobius"/>
    </source>
</evidence>
<dbReference type="PANTHER" id="PTHR24421">
    <property type="entry name" value="NITRATE/NITRITE SENSOR PROTEIN NARX-RELATED"/>
    <property type="match status" value="1"/>
</dbReference>
<evidence type="ECO:0000256" key="1">
    <source>
        <dbReference type="ARBA" id="ARBA00022679"/>
    </source>
</evidence>
<dbReference type="GO" id="GO:0000160">
    <property type="term" value="P:phosphorelay signal transduction system"/>
    <property type="evidence" value="ECO:0007669"/>
    <property type="project" value="UniProtKB-KW"/>
</dbReference>
<protein>
    <recommendedName>
        <fullName evidence="5">Histidine kinase/HSP90-like ATPase domain-containing protein</fullName>
    </recommendedName>
</protein>
<dbReference type="InterPro" id="IPR050482">
    <property type="entry name" value="Sensor_HK_TwoCompSys"/>
</dbReference>
<keyword evidence="4" id="KW-0812">Transmembrane</keyword>
<feature type="transmembrane region" description="Helical" evidence="4">
    <location>
        <begin position="16"/>
        <end position="37"/>
    </location>
</feature>
<keyword evidence="3" id="KW-0902">Two-component regulatory system</keyword>
<evidence type="ECO:0000259" key="5">
    <source>
        <dbReference type="Pfam" id="PF02518"/>
    </source>
</evidence>
<dbReference type="SUPFAM" id="SSF55874">
    <property type="entry name" value="ATPase domain of HSP90 chaperone/DNA topoisomerase II/histidine kinase"/>
    <property type="match status" value="1"/>
</dbReference>
<sequence length="391" mass="40258">MTERAEESAADRLQRVLYTASGIGAVVFGALLVTGPSGILAQRASLSPWFWWSTVVLGLLVPASLLAIAPLGRAALSRTLARITIVGFLGLQALWVPAMTVTVLPPGTTPWIQGITALPSTLAGATWRSRWVWVFPVAQAPIVTIVQILSSDRSAVDAVLDGVGAMIFCSVLTGIAQAVVRAGDAQDAAAERARAAAMLAAAGATHERERARINAIVHDDIMSVLLAASRPDGPDVTAQAGRALDAVRTIAAPVGDDSGELPSEHAEAALRATITDAAGDAVFVAELEDAGPLPAIAVAAASEAVAEALTNVRRHAGPDAHPTVTARLGHDGLEVRVTDSGTGFDPSSVRPTRLGIRASIEGRMGTVHGGHGSVRSAPGAGTEVTITWRRA</sequence>
<dbReference type="Gene3D" id="3.30.565.10">
    <property type="entry name" value="Histidine kinase-like ATPase, C-terminal domain"/>
    <property type="match status" value="1"/>
</dbReference>
<dbReference type="InterPro" id="IPR003594">
    <property type="entry name" value="HATPase_dom"/>
</dbReference>
<proteinExistence type="predicted"/>
<dbReference type="Pfam" id="PF02518">
    <property type="entry name" value="HATPase_c"/>
    <property type="match status" value="1"/>
</dbReference>
<name>A0A919Q0E7_9MICO</name>
<feature type="transmembrane region" description="Helical" evidence="4">
    <location>
        <begin position="83"/>
        <end position="104"/>
    </location>
</feature>
<dbReference type="Proteomes" id="UP000652354">
    <property type="component" value="Unassembled WGS sequence"/>
</dbReference>
<feature type="domain" description="Histidine kinase/HSP90-like ATPase" evidence="5">
    <location>
        <begin position="302"/>
        <end position="389"/>
    </location>
</feature>
<feature type="transmembrane region" description="Helical" evidence="4">
    <location>
        <begin position="49"/>
        <end position="71"/>
    </location>
</feature>
<organism evidence="6 7">
    <name type="scientific">Demequina activiva</name>
    <dbReference type="NCBI Taxonomy" id="1582364"/>
    <lineage>
        <taxon>Bacteria</taxon>
        <taxon>Bacillati</taxon>
        <taxon>Actinomycetota</taxon>
        <taxon>Actinomycetes</taxon>
        <taxon>Micrococcales</taxon>
        <taxon>Demequinaceae</taxon>
        <taxon>Demequina</taxon>
    </lineage>
</organism>
<dbReference type="RefSeq" id="WP_203653480.1">
    <property type="nucleotide sequence ID" value="NZ_BONR01000001.1"/>
</dbReference>
<comment type="caution">
    <text evidence="6">The sequence shown here is derived from an EMBL/GenBank/DDBJ whole genome shotgun (WGS) entry which is preliminary data.</text>
</comment>
<evidence type="ECO:0000256" key="2">
    <source>
        <dbReference type="ARBA" id="ARBA00022777"/>
    </source>
</evidence>
<dbReference type="GO" id="GO:0016301">
    <property type="term" value="F:kinase activity"/>
    <property type="evidence" value="ECO:0007669"/>
    <property type="project" value="UniProtKB-KW"/>
</dbReference>
<keyword evidence="4" id="KW-1133">Transmembrane helix</keyword>
<keyword evidence="1" id="KW-0808">Transferase</keyword>
<evidence type="ECO:0000313" key="6">
    <source>
        <dbReference type="EMBL" id="GIG54015.1"/>
    </source>
</evidence>
<gene>
    <name evidence="6" type="ORF">Dac01nite_07670</name>
</gene>
<dbReference type="EMBL" id="BONR01000001">
    <property type="protein sequence ID" value="GIG54015.1"/>
    <property type="molecule type" value="Genomic_DNA"/>
</dbReference>
<reference evidence="6" key="1">
    <citation type="submission" date="2021-01" db="EMBL/GenBank/DDBJ databases">
        <title>Whole genome shotgun sequence of Demequina activiva NBRC 110675.</title>
        <authorList>
            <person name="Komaki H."/>
            <person name="Tamura T."/>
        </authorList>
    </citation>
    <scope>NUCLEOTIDE SEQUENCE</scope>
    <source>
        <strain evidence="6">NBRC 110675</strain>
    </source>
</reference>